<keyword evidence="1" id="KW-0812">Transmembrane</keyword>
<dbReference type="EMBL" id="FNRD01000014">
    <property type="protein sequence ID" value="SEA98736.1"/>
    <property type="molecule type" value="Genomic_DNA"/>
</dbReference>
<feature type="transmembrane region" description="Helical" evidence="1">
    <location>
        <begin position="33"/>
        <end position="55"/>
    </location>
</feature>
<accession>A0A1H4FN45</accession>
<evidence type="ECO:0000313" key="2">
    <source>
        <dbReference type="EMBL" id="SEA98736.1"/>
    </source>
</evidence>
<dbReference type="STRING" id="150146.SAMN05443667_11444"/>
<dbReference type="AlphaFoldDB" id="A0A1H4FN45"/>
<evidence type="ECO:0000313" key="3">
    <source>
        <dbReference type="Proteomes" id="UP000198951"/>
    </source>
</evidence>
<gene>
    <name evidence="2" type="ORF">SAMN05443667_11444</name>
</gene>
<keyword evidence="1" id="KW-0472">Membrane</keyword>
<reference evidence="3" key="1">
    <citation type="submission" date="2016-10" db="EMBL/GenBank/DDBJ databases">
        <authorList>
            <person name="Varghese N."/>
            <person name="Submissions S."/>
        </authorList>
    </citation>
    <scope>NUCLEOTIDE SEQUENCE [LARGE SCALE GENOMIC DNA]</scope>
    <source>
        <strain evidence="3">DSM 22376</strain>
    </source>
</reference>
<keyword evidence="3" id="KW-1185">Reference proteome</keyword>
<dbReference type="Proteomes" id="UP000198951">
    <property type="component" value="Unassembled WGS sequence"/>
</dbReference>
<keyword evidence="1" id="KW-1133">Transmembrane helix</keyword>
<sequence>MFYKFNLTDKLLFIAAFASLVYSEILFFNGHENHAIFIGLWVPSILCFGIYLHLIKRKKND</sequence>
<evidence type="ECO:0000256" key="1">
    <source>
        <dbReference type="SAM" id="Phobius"/>
    </source>
</evidence>
<protein>
    <submittedName>
        <fullName evidence="2">Uncharacterized protein</fullName>
    </submittedName>
</protein>
<name>A0A1H4FN45_9FLAO</name>
<organism evidence="2 3">
    <name type="scientific">Flavobacterium gillisiae</name>
    <dbReference type="NCBI Taxonomy" id="150146"/>
    <lineage>
        <taxon>Bacteria</taxon>
        <taxon>Pseudomonadati</taxon>
        <taxon>Bacteroidota</taxon>
        <taxon>Flavobacteriia</taxon>
        <taxon>Flavobacteriales</taxon>
        <taxon>Flavobacteriaceae</taxon>
        <taxon>Flavobacterium</taxon>
    </lineage>
</organism>
<proteinExistence type="predicted"/>